<dbReference type="Gene3D" id="3.40.50.300">
    <property type="entry name" value="P-loop containing nucleotide triphosphate hydrolases"/>
    <property type="match status" value="1"/>
</dbReference>
<feature type="region of interest" description="Disordered" evidence="2">
    <location>
        <begin position="167"/>
        <end position="188"/>
    </location>
</feature>
<dbReference type="eggNOG" id="ENOG502RX19">
    <property type="taxonomic scope" value="Eukaryota"/>
</dbReference>
<dbReference type="KEGG" id="tps:THAPSDRAFT_1446"/>
<dbReference type="CDD" id="cd03109">
    <property type="entry name" value="DTBS"/>
    <property type="match status" value="1"/>
</dbReference>
<dbReference type="GeneID" id="7445130"/>
<dbReference type="AlphaFoldDB" id="B8BQZ4"/>
<dbReference type="SUPFAM" id="SSF52540">
    <property type="entry name" value="P-loop containing nucleoside triphosphate hydrolases"/>
    <property type="match status" value="1"/>
</dbReference>
<dbReference type="PANTHER" id="PTHR21343">
    <property type="entry name" value="DETHIOBIOTIN SYNTHETASE"/>
    <property type="match status" value="1"/>
</dbReference>
<evidence type="ECO:0000256" key="2">
    <source>
        <dbReference type="SAM" id="MobiDB-lite"/>
    </source>
</evidence>
<dbReference type="HOGENOM" id="CLU_513414_0_0_1"/>
<keyword evidence="1" id="KW-0315">Glutamine amidotransferase</keyword>
<dbReference type="EMBL" id="CM000638">
    <property type="protein sequence ID" value="EED95873.1"/>
    <property type="molecule type" value="Genomic_DNA"/>
</dbReference>
<organism evidence="3 4">
    <name type="scientific">Thalassiosira pseudonana</name>
    <name type="common">Marine diatom</name>
    <name type="synonym">Cyclotella nana</name>
    <dbReference type="NCBI Taxonomy" id="35128"/>
    <lineage>
        <taxon>Eukaryota</taxon>
        <taxon>Sar</taxon>
        <taxon>Stramenopiles</taxon>
        <taxon>Ochrophyta</taxon>
        <taxon>Bacillariophyta</taxon>
        <taxon>Coscinodiscophyceae</taxon>
        <taxon>Thalassiosirophycidae</taxon>
        <taxon>Thalassiosirales</taxon>
        <taxon>Thalassiosiraceae</taxon>
        <taxon>Thalassiosira</taxon>
    </lineage>
</organism>
<dbReference type="Pfam" id="PF13500">
    <property type="entry name" value="AAA_26"/>
    <property type="match status" value="1"/>
</dbReference>
<evidence type="ECO:0000313" key="4">
    <source>
        <dbReference type="Proteomes" id="UP000001449"/>
    </source>
</evidence>
<accession>B8BQZ4</accession>
<dbReference type="PANTHER" id="PTHR21343:SF10">
    <property type="entry name" value="DRTGG DOMAIN-CONTAINING PROTEIN"/>
    <property type="match status" value="1"/>
</dbReference>
<protein>
    <submittedName>
        <fullName evidence="3">Uncharacterized protein</fullName>
    </submittedName>
</protein>
<dbReference type="InterPro" id="IPR027417">
    <property type="entry name" value="P-loop_NTPase"/>
</dbReference>
<dbReference type="PaxDb" id="35128-Thaps1446"/>
<gene>
    <name evidence="3" type="ORF">THAPSDRAFT_1446</name>
</gene>
<dbReference type="RefSeq" id="XP_002286232.1">
    <property type="nucleotide sequence ID" value="XM_002286196.1"/>
</dbReference>
<evidence type="ECO:0000313" key="3">
    <source>
        <dbReference type="EMBL" id="EED95873.1"/>
    </source>
</evidence>
<dbReference type="Proteomes" id="UP000001449">
    <property type="component" value="Chromosome 1"/>
</dbReference>
<keyword evidence="4" id="KW-1185">Reference proteome</keyword>
<reference evidence="3 4" key="2">
    <citation type="journal article" date="2008" name="Nature">
        <title>The Phaeodactylum genome reveals the evolutionary history of diatom genomes.</title>
        <authorList>
            <person name="Bowler C."/>
            <person name="Allen A.E."/>
            <person name="Badger J.H."/>
            <person name="Grimwood J."/>
            <person name="Jabbari K."/>
            <person name="Kuo A."/>
            <person name="Maheswari U."/>
            <person name="Martens C."/>
            <person name="Maumus F."/>
            <person name="Otillar R.P."/>
            <person name="Rayko E."/>
            <person name="Salamov A."/>
            <person name="Vandepoele K."/>
            <person name="Beszteri B."/>
            <person name="Gruber A."/>
            <person name="Heijde M."/>
            <person name="Katinka M."/>
            <person name="Mock T."/>
            <person name="Valentin K."/>
            <person name="Verret F."/>
            <person name="Berges J.A."/>
            <person name="Brownlee C."/>
            <person name="Cadoret J.P."/>
            <person name="Chiovitti A."/>
            <person name="Choi C.J."/>
            <person name="Coesel S."/>
            <person name="De Martino A."/>
            <person name="Detter J.C."/>
            <person name="Durkin C."/>
            <person name="Falciatore A."/>
            <person name="Fournet J."/>
            <person name="Haruta M."/>
            <person name="Huysman M.J."/>
            <person name="Jenkins B.D."/>
            <person name="Jiroutova K."/>
            <person name="Jorgensen R.E."/>
            <person name="Joubert Y."/>
            <person name="Kaplan A."/>
            <person name="Kroger N."/>
            <person name="Kroth P.G."/>
            <person name="La Roche J."/>
            <person name="Lindquist E."/>
            <person name="Lommer M."/>
            <person name="Martin-Jezequel V."/>
            <person name="Lopez P.J."/>
            <person name="Lucas S."/>
            <person name="Mangogna M."/>
            <person name="McGinnis K."/>
            <person name="Medlin L.K."/>
            <person name="Montsant A."/>
            <person name="Oudot-Le Secq M.P."/>
            <person name="Napoli C."/>
            <person name="Obornik M."/>
            <person name="Parker M.S."/>
            <person name="Petit J.L."/>
            <person name="Porcel B.M."/>
            <person name="Poulsen N."/>
            <person name="Robison M."/>
            <person name="Rychlewski L."/>
            <person name="Rynearson T.A."/>
            <person name="Schmutz J."/>
            <person name="Shapiro H."/>
            <person name="Siaut M."/>
            <person name="Stanley M."/>
            <person name="Sussman M.R."/>
            <person name="Taylor A.R."/>
            <person name="Vardi A."/>
            <person name="von Dassow P."/>
            <person name="Vyverman W."/>
            <person name="Willis A."/>
            <person name="Wyrwicz L.S."/>
            <person name="Rokhsar D.S."/>
            <person name="Weissenbach J."/>
            <person name="Armbrust E.V."/>
            <person name="Green B.R."/>
            <person name="Van de Peer Y."/>
            <person name="Grigoriev I.V."/>
        </authorList>
    </citation>
    <scope>NUCLEOTIDE SEQUENCE [LARGE SCALE GENOMIC DNA]</scope>
    <source>
        <strain evidence="3 4">CCMP1335</strain>
    </source>
</reference>
<name>B8BQZ4_THAPS</name>
<sequence length="531" mass="57571">MSDEASPKMNRAVPITDVTNPRRWNVQNSAANRDKMMILLLYGSWNVRIAATMSEEPKWVSMMKAVHPELKNFASAAVQVDGDEETYELCVNDQSVGGYGAPPELPAIVFLGVPSVYDAEENKMRIEHVQYYGAKLESLLSKGDELSIAWKTLLNHMEEAYARLVNSDGKLRPSPPQPKVTKRIPNNSTSAEPATRIFIAGDRSQVGKSSICMGLLGALLKTGKYKPSDLAYIKPATQCEQTQLVEAFCKHKGIDACVPIGPIVYYKGFTRSFLKGETGENSEQLLQNASEAVDSLAKGKKVVIIDGVGYPAVGSITGTDNASVALACGVPFTMAQSTQRAPVPVLLIGKSGVGDAVDSFNINATYFIHRNIPVVGSIFNKLSLNGFYSLQNCKEAIEMYFHKFQPDKKAFGFIPEIQSLSNARENIANLAQEEQMQQALDAADLFVEEFRKHVNVDDIVLSAKEVTAKYIRDQSDAATSAQLTSLKRPAGEVAGAGEVPTKYPRLASNNGFSLSREQIEAMASAAGAAGG</sequence>
<reference evidence="3 4" key="1">
    <citation type="journal article" date="2004" name="Science">
        <title>The genome of the diatom Thalassiosira pseudonana: ecology, evolution, and metabolism.</title>
        <authorList>
            <person name="Armbrust E.V."/>
            <person name="Berges J.A."/>
            <person name="Bowler C."/>
            <person name="Green B.R."/>
            <person name="Martinez D."/>
            <person name="Putnam N.H."/>
            <person name="Zhou S."/>
            <person name="Allen A.E."/>
            <person name="Apt K.E."/>
            <person name="Bechner M."/>
            <person name="Brzezinski M.A."/>
            <person name="Chaal B.K."/>
            <person name="Chiovitti A."/>
            <person name="Davis A.K."/>
            <person name="Demarest M.S."/>
            <person name="Detter J.C."/>
            <person name="Glavina T."/>
            <person name="Goodstein D."/>
            <person name="Hadi M.Z."/>
            <person name="Hellsten U."/>
            <person name="Hildebrand M."/>
            <person name="Jenkins B.D."/>
            <person name="Jurka J."/>
            <person name="Kapitonov V.V."/>
            <person name="Kroger N."/>
            <person name="Lau W.W."/>
            <person name="Lane T.W."/>
            <person name="Larimer F.W."/>
            <person name="Lippmeier J.C."/>
            <person name="Lucas S."/>
            <person name="Medina M."/>
            <person name="Montsant A."/>
            <person name="Obornik M."/>
            <person name="Parker M.S."/>
            <person name="Palenik B."/>
            <person name="Pazour G.J."/>
            <person name="Richardson P.M."/>
            <person name="Rynearson T.A."/>
            <person name="Saito M.A."/>
            <person name="Schwartz D.C."/>
            <person name="Thamatrakoln K."/>
            <person name="Valentin K."/>
            <person name="Vardi A."/>
            <person name="Wilkerson F.P."/>
            <person name="Rokhsar D.S."/>
        </authorList>
    </citation>
    <scope>NUCLEOTIDE SEQUENCE [LARGE SCALE GENOMIC DNA]</scope>
    <source>
        <strain evidence="3 4">CCMP1335</strain>
    </source>
</reference>
<dbReference type="InParanoid" id="B8BQZ4"/>
<proteinExistence type="predicted"/>
<evidence type="ECO:0000256" key="1">
    <source>
        <dbReference type="ARBA" id="ARBA00022962"/>
    </source>
</evidence>